<evidence type="ECO:0000259" key="1">
    <source>
        <dbReference type="Pfam" id="PF00561"/>
    </source>
</evidence>
<dbReference type="Gene3D" id="3.40.50.1820">
    <property type="entry name" value="alpha/beta hydrolase"/>
    <property type="match status" value="1"/>
</dbReference>
<proteinExistence type="predicted"/>
<dbReference type="PANTHER" id="PTHR43433:SF5">
    <property type="entry name" value="AB HYDROLASE-1 DOMAIN-CONTAINING PROTEIN"/>
    <property type="match status" value="1"/>
</dbReference>
<dbReference type="InterPro" id="IPR000073">
    <property type="entry name" value="AB_hydrolase_1"/>
</dbReference>
<dbReference type="InterPro" id="IPR029058">
    <property type="entry name" value="AB_hydrolase_fold"/>
</dbReference>
<evidence type="ECO:0000313" key="3">
    <source>
        <dbReference type="Proteomes" id="UP000216857"/>
    </source>
</evidence>
<reference evidence="2" key="1">
    <citation type="submission" date="2017-05" db="EMBL/GenBank/DDBJ databases">
        <title>Complete and WGS of Bordetella genogroups.</title>
        <authorList>
            <person name="Spilker T."/>
            <person name="Lipuma J."/>
        </authorList>
    </citation>
    <scope>NUCLEOTIDE SEQUENCE</scope>
    <source>
        <strain evidence="2">AU21707</strain>
    </source>
</reference>
<dbReference type="EMBL" id="NEVJ01000001">
    <property type="protein sequence ID" value="OZI26937.1"/>
    <property type="molecule type" value="Genomic_DNA"/>
</dbReference>
<dbReference type="InterPro" id="IPR050471">
    <property type="entry name" value="AB_hydrolase"/>
</dbReference>
<protein>
    <recommendedName>
        <fullName evidence="1">AB hydrolase-1 domain-containing protein</fullName>
    </recommendedName>
</protein>
<dbReference type="Pfam" id="PF00561">
    <property type="entry name" value="Abhydrolase_1"/>
    <property type="match status" value="1"/>
</dbReference>
<feature type="domain" description="AB hydrolase-1" evidence="1">
    <location>
        <begin position="196"/>
        <end position="427"/>
    </location>
</feature>
<sequence>MGQPGHGQLHGADPGGGCPEETAATLIDLVRHRWFSCAWRWRGAWYGLHAFQRTDVSGVSSDRALLVSPCTARGYPYTVRYIAPWTAARMRRDARRSGGHVPHERAREDKRMHPMTAFRRPHPGLAGRKLLATAALATLAALGTGGASWAQPVSWKEAMVCGTDPRRPDAQAGLTQRYVVTPNGPIAYYRFGQGSPIVLVTGYRATIANWNAYFLGELATRHEVIVFDNRGIGGSGPAAGDYGIEDLARDTSTLMQTLRLRDVTLLGWSMGGMIAQTLLAHQPEQVRNAVLMNTAPPGPAGAPVPEQAMRVLSGGPGVTFSQVMAVLFPANAREQADRCFARDMFRPADYGSVGIPAQVTRSQDAILQAWSVDRPAYAALAHIGVPTLVAYAKDDAILAPRNGDALLQALPGSTALEVDDAGHAMMYQYPRALARRISEFADTGR</sequence>
<dbReference type="OrthoDB" id="8957634at2"/>
<evidence type="ECO:0000313" key="2">
    <source>
        <dbReference type="EMBL" id="OZI26937.1"/>
    </source>
</evidence>
<organism evidence="2 3">
    <name type="scientific">Bordetella genomosp. 9</name>
    <dbReference type="NCBI Taxonomy" id="1416803"/>
    <lineage>
        <taxon>Bacteria</taxon>
        <taxon>Pseudomonadati</taxon>
        <taxon>Pseudomonadota</taxon>
        <taxon>Betaproteobacteria</taxon>
        <taxon>Burkholderiales</taxon>
        <taxon>Alcaligenaceae</taxon>
        <taxon>Bordetella</taxon>
    </lineage>
</organism>
<accession>A0A261RQ82</accession>
<name>A0A261RQ82_9BORD</name>
<dbReference type="AlphaFoldDB" id="A0A261RQ82"/>
<dbReference type="PRINTS" id="PR00111">
    <property type="entry name" value="ABHYDROLASE"/>
</dbReference>
<gene>
    <name evidence="2" type="ORF">CAL26_05275</name>
</gene>
<dbReference type="Proteomes" id="UP000216857">
    <property type="component" value="Unassembled WGS sequence"/>
</dbReference>
<dbReference type="PANTHER" id="PTHR43433">
    <property type="entry name" value="HYDROLASE, ALPHA/BETA FOLD FAMILY PROTEIN"/>
    <property type="match status" value="1"/>
</dbReference>
<comment type="caution">
    <text evidence="2">The sequence shown here is derived from an EMBL/GenBank/DDBJ whole genome shotgun (WGS) entry which is preliminary data.</text>
</comment>
<keyword evidence="3" id="KW-1185">Reference proteome</keyword>
<dbReference type="SUPFAM" id="SSF53474">
    <property type="entry name" value="alpha/beta-Hydrolases"/>
    <property type="match status" value="1"/>
</dbReference>